<evidence type="ECO:0000259" key="11">
    <source>
        <dbReference type="Pfam" id="PF07479"/>
    </source>
</evidence>
<gene>
    <name evidence="12" type="ORF">NEDG_00969</name>
</gene>
<evidence type="ECO:0000313" key="12">
    <source>
        <dbReference type="EMBL" id="OAG28830.1"/>
    </source>
</evidence>
<feature type="binding site" evidence="6">
    <location>
        <begin position="272"/>
        <end position="273"/>
    </location>
    <ligand>
        <name>substrate</name>
    </ligand>
</feature>
<evidence type="ECO:0000256" key="6">
    <source>
        <dbReference type="PIRSR" id="PIRSR000114-2"/>
    </source>
</evidence>
<keyword evidence="2 8" id="KW-0560">Oxidoreductase</keyword>
<evidence type="ECO:0000313" key="13">
    <source>
        <dbReference type="Proteomes" id="UP000185944"/>
    </source>
</evidence>
<keyword evidence="3 7" id="KW-0520">NAD</keyword>
<feature type="binding site" evidence="6">
    <location>
        <position position="119"/>
    </location>
    <ligand>
        <name>substrate</name>
    </ligand>
</feature>
<dbReference type="InterPro" id="IPR006109">
    <property type="entry name" value="G3P_DH_NAD-dep_C"/>
</dbReference>
<dbReference type="PANTHER" id="PTHR11728:SF8">
    <property type="entry name" value="GLYCEROL-3-PHOSPHATE DEHYDROGENASE [NAD(+)]-RELATED"/>
    <property type="match status" value="1"/>
</dbReference>
<dbReference type="NCBIfam" id="TIGR03376">
    <property type="entry name" value="glycerol3P_DH"/>
    <property type="match status" value="1"/>
</dbReference>
<dbReference type="SUPFAM" id="SSF51735">
    <property type="entry name" value="NAD(P)-binding Rossmann-fold domains"/>
    <property type="match status" value="1"/>
</dbReference>
<dbReference type="Gene3D" id="1.10.1040.10">
    <property type="entry name" value="N-(1-d-carboxylethyl)-l-norvaline Dehydrogenase, domain 2"/>
    <property type="match status" value="1"/>
</dbReference>
<dbReference type="EMBL" id="LTDL01000042">
    <property type="protein sequence ID" value="OAG28830.1"/>
    <property type="molecule type" value="Genomic_DNA"/>
</dbReference>
<evidence type="ECO:0000256" key="2">
    <source>
        <dbReference type="ARBA" id="ARBA00023002"/>
    </source>
</evidence>
<keyword evidence="13" id="KW-1185">Reference proteome</keyword>
<feature type="binding site" evidence="7">
    <location>
        <position position="272"/>
    </location>
    <ligand>
        <name>NAD(+)</name>
        <dbReference type="ChEBI" id="CHEBI:57540"/>
    </ligand>
</feature>
<dbReference type="InterPro" id="IPR011128">
    <property type="entry name" value="G3P_DH_NAD-dep_N"/>
</dbReference>
<dbReference type="InterPro" id="IPR036291">
    <property type="entry name" value="NAD(P)-bd_dom_sf"/>
</dbReference>
<evidence type="ECO:0000256" key="7">
    <source>
        <dbReference type="PIRSR" id="PIRSR000114-3"/>
    </source>
</evidence>
<accession>A0A177EBR2</accession>
<comment type="caution">
    <text evidence="12">The sequence shown here is derived from an EMBL/GenBank/DDBJ whole genome shotgun (WGS) entry which is preliminary data.</text>
</comment>
<dbReference type="RefSeq" id="XP_067543575.1">
    <property type="nucleotide sequence ID" value="XM_067688387.1"/>
</dbReference>
<organism evidence="12 13">
    <name type="scientific">Nematocida displodere</name>
    <dbReference type="NCBI Taxonomy" id="1805483"/>
    <lineage>
        <taxon>Eukaryota</taxon>
        <taxon>Fungi</taxon>
        <taxon>Fungi incertae sedis</taxon>
        <taxon>Microsporidia</taxon>
        <taxon>Nematocida</taxon>
    </lineage>
</organism>
<dbReference type="GO" id="GO:0141152">
    <property type="term" value="F:glycerol-3-phosphate dehydrogenase (NAD+) activity"/>
    <property type="evidence" value="ECO:0007669"/>
    <property type="project" value="UniProtKB-UniRule"/>
</dbReference>
<dbReference type="GeneID" id="93647319"/>
<dbReference type="InterPro" id="IPR013328">
    <property type="entry name" value="6PGD_dom2"/>
</dbReference>
<dbReference type="InterPro" id="IPR008927">
    <property type="entry name" value="6-PGluconate_DH-like_C_sf"/>
</dbReference>
<protein>
    <recommendedName>
        <fullName evidence="9">Glycerol-3-phosphate dehydrogenase [NAD(+)]</fullName>
        <ecNumber evidence="9">1.1.1.8</ecNumber>
    </recommendedName>
</protein>
<feature type="binding site" evidence="7">
    <location>
        <position position="40"/>
    </location>
    <ligand>
        <name>NAD(+)</name>
        <dbReference type="ChEBI" id="CHEBI:57540"/>
    </ligand>
</feature>
<dbReference type="GO" id="GO:0042803">
    <property type="term" value="F:protein homodimerization activity"/>
    <property type="evidence" value="ECO:0007669"/>
    <property type="project" value="InterPro"/>
</dbReference>
<feature type="domain" description="Glycerol-3-phosphate dehydrogenase NAD-dependent C-terminal" evidence="11">
    <location>
        <begin position="196"/>
        <end position="329"/>
    </location>
</feature>
<dbReference type="PANTHER" id="PTHR11728">
    <property type="entry name" value="GLYCEROL-3-PHOSPHATE DEHYDROGENASE"/>
    <property type="match status" value="1"/>
</dbReference>
<dbReference type="InterPro" id="IPR017751">
    <property type="entry name" value="G3P_DH_NAD-dep_euk"/>
</dbReference>
<feature type="binding site" evidence="7">
    <location>
        <position position="299"/>
    </location>
    <ligand>
        <name>NAD(+)</name>
        <dbReference type="ChEBI" id="CHEBI:57540"/>
    </ligand>
</feature>
<dbReference type="EC" id="1.1.1.8" evidence="9"/>
<dbReference type="Pfam" id="PF01210">
    <property type="entry name" value="NAD_Gly3P_dh_N"/>
    <property type="match status" value="1"/>
</dbReference>
<evidence type="ECO:0000256" key="9">
    <source>
        <dbReference type="RuleBase" id="RU361243"/>
    </source>
</evidence>
<comment type="similarity">
    <text evidence="1 8">Belongs to the NAD-dependent glycerol-3-phosphate dehydrogenase family.</text>
</comment>
<dbReference type="VEuPathDB" id="MicrosporidiaDB:NEDG_00969"/>
<comment type="catalytic activity">
    <reaction evidence="4 9">
        <text>sn-glycerol 3-phosphate + NAD(+) = dihydroxyacetone phosphate + NADH + H(+)</text>
        <dbReference type="Rhea" id="RHEA:11092"/>
        <dbReference type="ChEBI" id="CHEBI:15378"/>
        <dbReference type="ChEBI" id="CHEBI:57540"/>
        <dbReference type="ChEBI" id="CHEBI:57597"/>
        <dbReference type="ChEBI" id="CHEBI:57642"/>
        <dbReference type="ChEBI" id="CHEBI:57945"/>
        <dbReference type="EC" id="1.1.1.8"/>
    </reaction>
</comment>
<feature type="binding site" evidence="7">
    <location>
        <position position="152"/>
    </location>
    <ligand>
        <name>NAD(+)</name>
        <dbReference type="ChEBI" id="CHEBI:57540"/>
    </ligand>
</feature>
<evidence type="ECO:0000256" key="8">
    <source>
        <dbReference type="RuleBase" id="RU000437"/>
    </source>
</evidence>
<dbReference type="PRINTS" id="PR00077">
    <property type="entry name" value="GPDHDRGNASE"/>
</dbReference>
<evidence type="ECO:0000259" key="10">
    <source>
        <dbReference type="Pfam" id="PF01210"/>
    </source>
</evidence>
<dbReference type="GO" id="GO:0046168">
    <property type="term" value="P:glycerol-3-phosphate catabolic process"/>
    <property type="evidence" value="ECO:0007669"/>
    <property type="project" value="UniProtKB-UniRule"/>
</dbReference>
<dbReference type="InterPro" id="IPR006168">
    <property type="entry name" value="G3P_DH_NAD-dep"/>
</dbReference>
<dbReference type="STRING" id="1805483.A0A177EBR2"/>
<name>A0A177EBR2_9MICR</name>
<dbReference type="GO" id="GO:0051287">
    <property type="term" value="F:NAD binding"/>
    <property type="evidence" value="ECO:0007669"/>
    <property type="project" value="UniProtKB-UniRule"/>
</dbReference>
<feature type="active site" description="Proton acceptor" evidence="5">
    <location>
        <position position="203"/>
    </location>
</feature>
<evidence type="ECO:0000256" key="1">
    <source>
        <dbReference type="ARBA" id="ARBA00011009"/>
    </source>
</evidence>
<dbReference type="SUPFAM" id="SSF48179">
    <property type="entry name" value="6-phosphogluconate dehydrogenase C-terminal domain-like"/>
    <property type="match status" value="1"/>
</dbReference>
<dbReference type="Gene3D" id="3.40.50.720">
    <property type="entry name" value="NAD(P)-binding Rossmann-like Domain"/>
    <property type="match status" value="1"/>
</dbReference>
<evidence type="ECO:0000256" key="4">
    <source>
        <dbReference type="ARBA" id="ARBA00048683"/>
    </source>
</evidence>
<dbReference type="FunFam" id="1.10.1040.10:FF:000004">
    <property type="entry name" value="Glycerol-3-phosphate dehydrogenase [NAD(+)]"/>
    <property type="match status" value="1"/>
</dbReference>
<dbReference type="PIRSF" id="PIRSF000114">
    <property type="entry name" value="Glycerol-3-P_dh"/>
    <property type="match status" value="1"/>
</dbReference>
<proteinExistence type="inferred from homology"/>
<feature type="binding site" evidence="7">
    <location>
        <position position="96"/>
    </location>
    <ligand>
        <name>NAD(+)</name>
        <dbReference type="ChEBI" id="CHEBI:57540"/>
    </ligand>
</feature>
<dbReference type="Pfam" id="PF07479">
    <property type="entry name" value="NAD_Gly3P_dh_C"/>
    <property type="match status" value="1"/>
</dbReference>
<dbReference type="Proteomes" id="UP000185944">
    <property type="component" value="Unassembled WGS sequence"/>
</dbReference>
<dbReference type="OrthoDB" id="10263760at2759"/>
<feature type="domain" description="Glycerol-3-phosphate dehydrogenase NAD-dependent N-terminal" evidence="10">
    <location>
        <begin position="4"/>
        <end position="170"/>
    </location>
</feature>
<dbReference type="GO" id="GO:0005975">
    <property type="term" value="P:carbohydrate metabolic process"/>
    <property type="evidence" value="ECO:0007669"/>
    <property type="project" value="InterPro"/>
</dbReference>
<reference evidence="12 13" key="1">
    <citation type="submission" date="2016-02" db="EMBL/GenBank/DDBJ databases">
        <title>Discovery of a natural microsporidian pathogen with a broad tissue tropism in Caenorhabditis elegans.</title>
        <authorList>
            <person name="Luallen R.J."/>
            <person name="Reinke A.W."/>
            <person name="Tong L."/>
            <person name="Botts M.R."/>
            <person name="Felix M.-A."/>
            <person name="Troemel E.R."/>
        </authorList>
    </citation>
    <scope>NUCLEOTIDE SEQUENCE [LARGE SCALE GENOMIC DNA]</scope>
    <source>
        <strain evidence="12 13">JUm2807</strain>
    </source>
</reference>
<sequence length="359" mass="38906">MEKKVCIVGGGSWGTAIAKLIGENVQKLKEYNNDVTLWIFEEKVGERNLSEIINTEHQNVKYMPDVLLPANVMAVTCLKEAVVDADVLVFVVPHEFLETTIEPIIGATKAGAVGVTLIKGAFFAEDKITLISDMLGTKLGLQMAVLMGANIAKDVAKGTLSECTLGCTNEVVGQELVPLFDSHYFRVNFTKECGPIELCGVLKNVVAMGCGIVTGHGYGPNTVAAVIRKGFLEMIRFCDMFSNKTSTEESVSRVFLESCGIADLIVTCTSGRNFRFSELAVKNNVSLEEIEKTEMNGQKLQGYSTSVELKTFLEKTQTTSDFTLLYGICMAPGNDNSPRTIVSAISPKLATDKANGEDL</sequence>
<feature type="binding site" evidence="7">
    <location>
        <position position="301"/>
    </location>
    <ligand>
        <name>NAD(+)</name>
        <dbReference type="ChEBI" id="CHEBI:57540"/>
    </ligand>
</feature>
<evidence type="ECO:0000256" key="5">
    <source>
        <dbReference type="PIRSR" id="PIRSR000114-1"/>
    </source>
</evidence>
<dbReference type="AlphaFoldDB" id="A0A177EBR2"/>
<feature type="binding site" evidence="7">
    <location>
        <begin position="9"/>
        <end position="14"/>
    </location>
    <ligand>
        <name>NAD(+)</name>
        <dbReference type="ChEBI" id="CHEBI:57540"/>
    </ligand>
</feature>
<evidence type="ECO:0000256" key="3">
    <source>
        <dbReference type="ARBA" id="ARBA00023027"/>
    </source>
</evidence>
<dbReference type="GO" id="GO:0005829">
    <property type="term" value="C:cytosol"/>
    <property type="evidence" value="ECO:0007669"/>
    <property type="project" value="TreeGrafter"/>
</dbReference>